<feature type="compositionally biased region" description="Basic and acidic residues" evidence="1">
    <location>
        <begin position="168"/>
        <end position="183"/>
    </location>
</feature>
<dbReference type="Proteomes" id="UP001189143">
    <property type="component" value="Unassembled WGS sequence"/>
</dbReference>
<evidence type="ECO:0000313" key="3">
    <source>
        <dbReference type="EMBL" id="PEG30117.1"/>
    </source>
</evidence>
<dbReference type="STRING" id="137838.GCA_001458595_01417"/>
<dbReference type="EMBL" id="PDCJ01000002">
    <property type="protein sequence ID" value="PEG30117.1"/>
    <property type="molecule type" value="Genomic_DNA"/>
</dbReference>
<protein>
    <recommendedName>
        <fullName evidence="5">Lipoprotein</fullName>
    </recommendedName>
</protein>
<feature type="compositionally biased region" description="Polar residues" evidence="1">
    <location>
        <begin position="141"/>
        <end position="150"/>
    </location>
</feature>
<dbReference type="PROSITE" id="PS51257">
    <property type="entry name" value="PROKAR_LIPOPROTEIN"/>
    <property type="match status" value="1"/>
</dbReference>
<feature type="compositionally biased region" description="Basic and acidic residues" evidence="1">
    <location>
        <begin position="66"/>
        <end position="77"/>
    </location>
</feature>
<comment type="caution">
    <text evidence="3">The sequence shown here is derived from an EMBL/GenBank/DDBJ whole genome shotgun (WGS) entry which is preliminary data.</text>
</comment>
<feature type="region of interest" description="Disordered" evidence="1">
    <location>
        <begin position="54"/>
        <end position="183"/>
    </location>
</feature>
<dbReference type="Proteomes" id="UP000220840">
    <property type="component" value="Unassembled WGS sequence"/>
</dbReference>
<dbReference type="GeneID" id="68876432"/>
<accession>A0A2A7MF08</accession>
<evidence type="ECO:0000313" key="2">
    <source>
        <dbReference type="EMBL" id="CAI3539811.1"/>
    </source>
</evidence>
<dbReference type="EMBL" id="CAMTCP010000013">
    <property type="protein sequence ID" value="CAI3539811.1"/>
    <property type="molecule type" value="Genomic_DNA"/>
</dbReference>
<organism evidence="3 4">
    <name type="scientific">Clostridium neonatale</name>
    <dbReference type="NCBI Taxonomy" id="137838"/>
    <lineage>
        <taxon>Bacteria</taxon>
        <taxon>Bacillati</taxon>
        <taxon>Bacillota</taxon>
        <taxon>Clostridia</taxon>
        <taxon>Eubacteriales</taxon>
        <taxon>Clostridiaceae</taxon>
        <taxon>Clostridium</taxon>
    </lineage>
</organism>
<dbReference type="AlphaFoldDB" id="A0A2A7MF08"/>
<keyword evidence="4" id="KW-1185">Reference proteome</keyword>
<proteinExistence type="predicted"/>
<feature type="compositionally biased region" description="Low complexity" evidence="1">
    <location>
        <begin position="99"/>
        <end position="120"/>
    </location>
</feature>
<evidence type="ECO:0000256" key="1">
    <source>
        <dbReference type="SAM" id="MobiDB-lite"/>
    </source>
</evidence>
<gene>
    <name evidence="2" type="ORF">CNEO2_1110004</name>
    <name evidence="3" type="ORF">CQ394_15895</name>
</gene>
<dbReference type="RefSeq" id="WP_058294282.1">
    <property type="nucleotide sequence ID" value="NZ_CAKJVD010000031.1"/>
</dbReference>
<name>A0A2A7MF08_9CLOT</name>
<evidence type="ECO:0000313" key="4">
    <source>
        <dbReference type="Proteomes" id="UP000220840"/>
    </source>
</evidence>
<reference evidence="3 4" key="1">
    <citation type="submission" date="2017-10" db="EMBL/GenBank/DDBJ databases">
        <title>Effective Description of Clostridium neonatale sp. nov. linked to necrotizing enterocolitis in neonates and a clarification of species assignable to the genus Clostridium (Prazmowski 1880) emend. Lawson and Rainey 2016.</title>
        <authorList>
            <person name="Bernard K."/>
            <person name="Burdz T."/>
            <person name="Wiebe D."/>
            <person name="Balcewich B."/>
            <person name="Alfa M."/>
            <person name="Bernier A.-M."/>
        </authorList>
    </citation>
    <scope>NUCLEOTIDE SEQUENCE [LARGE SCALE GENOMIC DNA]</scope>
    <source>
        <strain evidence="3 4">LCDC99A005</strain>
    </source>
</reference>
<evidence type="ECO:0008006" key="5">
    <source>
        <dbReference type="Google" id="ProtNLM"/>
    </source>
</evidence>
<reference evidence="2" key="2">
    <citation type="submission" date="2022-10" db="EMBL/GenBank/DDBJ databases">
        <authorList>
            <person name="Aires J."/>
            <person name="Mesa V."/>
        </authorList>
    </citation>
    <scope>NUCLEOTIDE SEQUENCE</scope>
    <source>
        <strain evidence="2">Clostridium neonatale JD116</strain>
    </source>
</reference>
<feature type="compositionally biased region" description="Acidic residues" evidence="1">
    <location>
        <begin position="157"/>
        <end position="167"/>
    </location>
</feature>
<sequence>MRKIILSGFIVILSLSLISCNNSSDKEAAESNKSTRKDLKTYFITTSKEENTASNWVFGESNENPLEEKENTNKRENVVTGNNKNKPAENNMAASKPQNTTTNSNTNNSSTTTNNNNNSSPDPNYNMNDIIPGPDDETFNPIDSSANPNDIVSDPYANEEEDSSDDENGYKEAEDRTFGNEPD</sequence>